<reference evidence="2" key="1">
    <citation type="submission" date="2020-05" db="EMBL/GenBank/DDBJ databases">
        <title>WGS assembly of Panicum virgatum.</title>
        <authorList>
            <person name="Lovell J.T."/>
            <person name="Jenkins J."/>
            <person name="Shu S."/>
            <person name="Juenger T.E."/>
            <person name="Schmutz J."/>
        </authorList>
    </citation>
    <scope>NUCLEOTIDE SEQUENCE</scope>
    <source>
        <strain evidence="2">AP13</strain>
    </source>
</reference>
<evidence type="ECO:0000313" key="2">
    <source>
        <dbReference type="EMBL" id="KAG2651266.1"/>
    </source>
</evidence>
<dbReference type="Proteomes" id="UP000823388">
    <property type="component" value="Chromosome 1N"/>
</dbReference>
<keyword evidence="3" id="KW-1185">Reference proteome</keyword>
<protein>
    <recommendedName>
        <fullName evidence="1">KIB1-4 beta-propeller domain-containing protein</fullName>
    </recommendedName>
</protein>
<dbReference type="Pfam" id="PF03478">
    <property type="entry name" value="Beta-prop_KIB1-4"/>
    <property type="match status" value="1"/>
</dbReference>
<dbReference type="PANTHER" id="PTHR33165">
    <property type="entry name" value="F-BOX DOMAIN CONTAINING PROTEIN-LIKE-RELATED"/>
    <property type="match status" value="1"/>
</dbReference>
<sequence>MERLAQSAIGAYRADRKQAAPVRRGRVHPAPRHVQSVEGVHLLLERPGQPPTVAIFMRGQLWNIAYAKPGDERWALVDDKGWRTFPNRSVISASDGELLRPRMVPVVKDQSGRMIWHCGILTHNVVSYLVPADDNHRSLLMVRYHGSLEHLSPHEQRCMKRRKRTTLLKLPGDRPGRYKWHQLQVFKVDLAGKKLIPVENIGHRAVFVGDVTCISVSIQRFPSVYGNECSVSRDEQPLLFCLRRAPPQ</sequence>
<dbReference type="EMBL" id="CM029038">
    <property type="protein sequence ID" value="KAG2651266.1"/>
    <property type="molecule type" value="Genomic_DNA"/>
</dbReference>
<dbReference type="PANTHER" id="PTHR33165:SF58">
    <property type="entry name" value="OS05G0123400 PROTEIN"/>
    <property type="match status" value="1"/>
</dbReference>
<dbReference type="EMBL" id="CM029038">
    <property type="protein sequence ID" value="KAG2651265.1"/>
    <property type="molecule type" value="Genomic_DNA"/>
</dbReference>
<accession>A0A8T0X074</accession>
<dbReference type="AlphaFoldDB" id="A0A8T0X074"/>
<name>A0A8T0X074_PANVG</name>
<evidence type="ECO:0000259" key="1">
    <source>
        <dbReference type="Pfam" id="PF03478"/>
    </source>
</evidence>
<feature type="domain" description="KIB1-4 beta-propeller" evidence="1">
    <location>
        <begin position="51"/>
        <end position="227"/>
    </location>
</feature>
<dbReference type="InterPro" id="IPR005174">
    <property type="entry name" value="KIB1-4_b-propeller"/>
</dbReference>
<comment type="caution">
    <text evidence="2">The sequence shown here is derived from an EMBL/GenBank/DDBJ whole genome shotgun (WGS) entry which is preliminary data.</text>
</comment>
<gene>
    <name evidence="2" type="ORF">PVAP13_1NG359600</name>
</gene>
<organism evidence="2 3">
    <name type="scientific">Panicum virgatum</name>
    <name type="common">Blackwell switchgrass</name>
    <dbReference type="NCBI Taxonomy" id="38727"/>
    <lineage>
        <taxon>Eukaryota</taxon>
        <taxon>Viridiplantae</taxon>
        <taxon>Streptophyta</taxon>
        <taxon>Embryophyta</taxon>
        <taxon>Tracheophyta</taxon>
        <taxon>Spermatophyta</taxon>
        <taxon>Magnoliopsida</taxon>
        <taxon>Liliopsida</taxon>
        <taxon>Poales</taxon>
        <taxon>Poaceae</taxon>
        <taxon>PACMAD clade</taxon>
        <taxon>Panicoideae</taxon>
        <taxon>Panicodae</taxon>
        <taxon>Paniceae</taxon>
        <taxon>Panicinae</taxon>
        <taxon>Panicum</taxon>
        <taxon>Panicum sect. Hiantes</taxon>
    </lineage>
</organism>
<evidence type="ECO:0000313" key="3">
    <source>
        <dbReference type="Proteomes" id="UP000823388"/>
    </source>
</evidence>
<proteinExistence type="predicted"/>